<name>A0A410PXE0_9FIRM</name>
<evidence type="ECO:0000313" key="2">
    <source>
        <dbReference type="Proteomes" id="UP000287601"/>
    </source>
</evidence>
<dbReference type="AlphaFoldDB" id="A0A410PXE0"/>
<accession>A0A410PXE0</accession>
<organism evidence="1 2">
    <name type="scientific">Aminipila luticellarii</name>
    <dbReference type="NCBI Taxonomy" id="2507160"/>
    <lineage>
        <taxon>Bacteria</taxon>
        <taxon>Bacillati</taxon>
        <taxon>Bacillota</taxon>
        <taxon>Clostridia</taxon>
        <taxon>Peptostreptococcales</taxon>
        <taxon>Anaerovoracaceae</taxon>
        <taxon>Aminipila</taxon>
    </lineage>
</organism>
<dbReference type="Proteomes" id="UP000287601">
    <property type="component" value="Chromosome"/>
</dbReference>
<dbReference type="KEGG" id="amij:EQM06_10625"/>
<reference evidence="1 2" key="1">
    <citation type="submission" date="2019-01" db="EMBL/GenBank/DDBJ databases">
        <title>Draft genomes of a novel of Aminipila strains.</title>
        <authorList>
            <person name="Ma S."/>
        </authorList>
    </citation>
    <scope>NUCLEOTIDE SEQUENCE [LARGE SCALE GENOMIC DNA]</scope>
    <source>
        <strain evidence="2">JN-39</strain>
    </source>
</reference>
<keyword evidence="2" id="KW-1185">Reference proteome</keyword>
<proteinExistence type="predicted"/>
<dbReference type="EMBL" id="CP035281">
    <property type="protein sequence ID" value="QAT43637.1"/>
    <property type="molecule type" value="Genomic_DNA"/>
</dbReference>
<sequence length="392" mass="45513">MVKVNKGINMINYKFVKLLFVFFMIFCLVGCTAKKETDNITTEVLINKGFPKDINVTLFYKQYKDLIGIQRSETYNLNNKGLSKTEMQYIQGCYSIFPQKSLTAISNNLGYKDEDALIQAFGQPFIYKKYELGEIFLFEGVVVGKDTFTVFLNIDGKIKTVKINHPSGNAAIGICHEKNDVYVVSSSEDQTEIVLYKIDINNCNLKMYNIPVSNFGLNRVLLYTDSNLVHNNILYVIPKTMDGYTSYILMYNLKDNICKKIHNKNGVSSNIFDMGDKLLVLNRGYTKGSSSMDSLYIDYYDYDLGFLCSEGIPFEKNMQMEFIMRNFCYYYDNKIMGTINSIDDNRKNYVFIYDMNKKQLIYFSKLIQNDEKLLLNDDLFTYKKNNDSYHIF</sequence>
<gene>
    <name evidence="1" type="ORF">EQM06_10625</name>
</gene>
<evidence type="ECO:0000313" key="1">
    <source>
        <dbReference type="EMBL" id="QAT43637.1"/>
    </source>
</evidence>
<protein>
    <submittedName>
        <fullName evidence="1">Uncharacterized protein</fullName>
    </submittedName>
</protein>